<keyword evidence="4" id="KW-0862">Zinc</keyword>
<dbReference type="RefSeq" id="WP_010568674.1">
    <property type="nucleotide sequence ID" value="NZ_AHMO02000008.1"/>
</dbReference>
<keyword evidence="7" id="KW-1185">Reference proteome</keyword>
<evidence type="ECO:0000313" key="6">
    <source>
        <dbReference type="EMBL" id="EQA44843.1"/>
    </source>
</evidence>
<evidence type="ECO:0000259" key="5">
    <source>
        <dbReference type="SMART" id="SM00849"/>
    </source>
</evidence>
<dbReference type="OrthoDB" id="333278at2"/>
<dbReference type="Proteomes" id="UP000015454">
    <property type="component" value="Unassembled WGS sequence"/>
</dbReference>
<comment type="caution">
    <text evidence="6">The sequence shown here is derived from an EMBL/GenBank/DDBJ whole genome shotgun (WGS) entry which is preliminary data.</text>
</comment>
<evidence type="ECO:0000256" key="3">
    <source>
        <dbReference type="ARBA" id="ARBA00022801"/>
    </source>
</evidence>
<organism evidence="6 7">
    <name type="scientific">Leptospira broomii serovar Hurstbridge str. 5399</name>
    <dbReference type="NCBI Taxonomy" id="1049789"/>
    <lineage>
        <taxon>Bacteria</taxon>
        <taxon>Pseudomonadati</taxon>
        <taxon>Spirochaetota</taxon>
        <taxon>Spirochaetia</taxon>
        <taxon>Leptospirales</taxon>
        <taxon>Leptospiraceae</taxon>
        <taxon>Leptospira</taxon>
    </lineage>
</organism>
<dbReference type="STRING" id="1049789.LEP1GSC050_4073"/>
<proteinExistence type="inferred from homology"/>
<dbReference type="GO" id="GO:0016787">
    <property type="term" value="F:hydrolase activity"/>
    <property type="evidence" value="ECO:0007669"/>
    <property type="project" value="UniProtKB-KW"/>
</dbReference>
<protein>
    <submittedName>
        <fullName evidence="6">Metallo-beta-lactamase domain protein</fullName>
    </submittedName>
</protein>
<accession>T0GHG7</accession>
<dbReference type="SUPFAM" id="SSF56281">
    <property type="entry name" value="Metallo-hydrolase/oxidoreductase"/>
    <property type="match status" value="1"/>
</dbReference>
<reference evidence="6" key="1">
    <citation type="submission" date="2013-05" db="EMBL/GenBank/DDBJ databases">
        <authorList>
            <person name="Harkins D.M."/>
            <person name="Durkin A.S."/>
            <person name="Brinkac L.M."/>
            <person name="Haft D.H."/>
            <person name="Selengut J.D."/>
            <person name="Sanka R."/>
            <person name="DePew J."/>
            <person name="Purushe J."/>
            <person name="Hartskeerl R.A."/>
            <person name="Ahmed A."/>
            <person name="van der Linden H."/>
            <person name="Goris M.G.A."/>
            <person name="Vinetz J.M."/>
            <person name="Sutton G.G."/>
            <person name="Nierman W.C."/>
            <person name="Fouts D.E."/>
        </authorList>
    </citation>
    <scope>NUCLEOTIDE SEQUENCE [LARGE SCALE GENOMIC DNA]</scope>
    <source>
        <strain evidence="6">5399</strain>
    </source>
</reference>
<dbReference type="PANTHER" id="PTHR42978:SF3">
    <property type="entry name" value="BLR3078 PROTEIN"/>
    <property type="match status" value="1"/>
</dbReference>
<dbReference type="InterPro" id="IPR001279">
    <property type="entry name" value="Metallo-B-lactamas"/>
</dbReference>
<dbReference type="PANTHER" id="PTHR42978">
    <property type="entry name" value="QUORUM-QUENCHING LACTONASE YTNP-RELATED-RELATED"/>
    <property type="match status" value="1"/>
</dbReference>
<evidence type="ECO:0000256" key="4">
    <source>
        <dbReference type="ARBA" id="ARBA00022833"/>
    </source>
</evidence>
<dbReference type="Gene3D" id="3.60.15.10">
    <property type="entry name" value="Ribonuclease Z/Hydroxyacylglutathione hydrolase-like"/>
    <property type="match status" value="1"/>
</dbReference>
<comment type="similarity">
    <text evidence="1">Belongs to the metallo-beta-lactamase superfamily.</text>
</comment>
<keyword evidence="2" id="KW-0479">Metal-binding</keyword>
<evidence type="ECO:0000256" key="2">
    <source>
        <dbReference type="ARBA" id="ARBA00022723"/>
    </source>
</evidence>
<dbReference type="GO" id="GO:0046872">
    <property type="term" value="F:metal ion binding"/>
    <property type="evidence" value="ECO:0007669"/>
    <property type="project" value="UniProtKB-KW"/>
</dbReference>
<evidence type="ECO:0000256" key="1">
    <source>
        <dbReference type="ARBA" id="ARBA00007749"/>
    </source>
</evidence>
<dbReference type="AlphaFoldDB" id="T0GHG7"/>
<evidence type="ECO:0000313" key="7">
    <source>
        <dbReference type="Proteomes" id="UP000015454"/>
    </source>
</evidence>
<keyword evidence="3" id="KW-0378">Hydrolase</keyword>
<dbReference type="Pfam" id="PF00753">
    <property type="entry name" value="Lactamase_B"/>
    <property type="match status" value="1"/>
</dbReference>
<sequence length="322" mass="36568">MKPLKIILIVLMVLISTQIYLLGFPRLAVPSDPEVSHVATDPRIFKENYRPEIRFSFIKTGEGTTLEAFIVEGGSIFKKRKIIHTAVLIEHPNGTLLFDSGLGTHVAEEFQQHAFYKRPLLAYKNDRPAINQLKEAGFDSRKIRSIFLSHLHWDHASGIKDFPWAKIYATSAEKDFASSYDGQKKGYIASQFSGKAVDWAEIFFTDGPYENYESSKDWFGDGSLVFVPIQGHTPGSVGAFLNLSGNRRYLFTGDTTWSQEGFVFPAHKPRASRWIADNDPNLLGEELEKIHQLLSRYPKLQIVPAHDATVQEKFGFFPNWNR</sequence>
<dbReference type="InterPro" id="IPR036866">
    <property type="entry name" value="RibonucZ/Hydroxyglut_hydro"/>
</dbReference>
<dbReference type="InterPro" id="IPR051013">
    <property type="entry name" value="MBL_superfamily_lactonases"/>
</dbReference>
<feature type="domain" description="Metallo-beta-lactamase" evidence="5">
    <location>
        <begin position="83"/>
        <end position="306"/>
    </location>
</feature>
<name>T0GHG7_9LEPT</name>
<dbReference type="EMBL" id="AHMO02000008">
    <property type="protein sequence ID" value="EQA44843.1"/>
    <property type="molecule type" value="Genomic_DNA"/>
</dbReference>
<dbReference type="SMART" id="SM00849">
    <property type="entry name" value="Lactamase_B"/>
    <property type="match status" value="1"/>
</dbReference>
<dbReference type="CDD" id="cd07730">
    <property type="entry name" value="metallo-hydrolase-like_MBL-fold"/>
    <property type="match status" value="1"/>
</dbReference>
<gene>
    <name evidence="6" type="ORF">LEP1GSC050_4073</name>
</gene>